<keyword evidence="16" id="KW-1185">Reference proteome</keyword>
<dbReference type="CDD" id="cd00146">
    <property type="entry name" value="PKD"/>
    <property type="match status" value="1"/>
</dbReference>
<keyword evidence="7" id="KW-0067">ATP-binding</keyword>
<dbReference type="PANTHER" id="PTHR43065:SF10">
    <property type="entry name" value="PEROXIDE STRESS-ACTIVATED HISTIDINE KINASE MAK3"/>
    <property type="match status" value="1"/>
</dbReference>
<organism evidence="15 16">
    <name type="scientific">Stieleria maiorica</name>
    <dbReference type="NCBI Taxonomy" id="2795974"/>
    <lineage>
        <taxon>Bacteria</taxon>
        <taxon>Pseudomonadati</taxon>
        <taxon>Planctomycetota</taxon>
        <taxon>Planctomycetia</taxon>
        <taxon>Pirellulales</taxon>
        <taxon>Pirellulaceae</taxon>
        <taxon>Stieleria</taxon>
    </lineage>
</organism>
<dbReference type="SMART" id="SM00228">
    <property type="entry name" value="PDZ"/>
    <property type="match status" value="1"/>
</dbReference>
<keyword evidence="9" id="KW-0175">Coiled coil</keyword>
<evidence type="ECO:0000313" key="16">
    <source>
        <dbReference type="Proteomes" id="UP000321353"/>
    </source>
</evidence>
<evidence type="ECO:0000256" key="5">
    <source>
        <dbReference type="ARBA" id="ARBA00022741"/>
    </source>
</evidence>
<dbReference type="SMART" id="SM00388">
    <property type="entry name" value="HisKA"/>
    <property type="match status" value="1"/>
</dbReference>
<dbReference type="InterPro" id="IPR036097">
    <property type="entry name" value="HisK_dim/P_sf"/>
</dbReference>
<dbReference type="SUPFAM" id="SSF50156">
    <property type="entry name" value="PDZ domain-like"/>
    <property type="match status" value="1"/>
</dbReference>
<dbReference type="Gene3D" id="1.10.287.130">
    <property type="match status" value="1"/>
</dbReference>
<evidence type="ECO:0000256" key="8">
    <source>
        <dbReference type="ARBA" id="ARBA00023012"/>
    </source>
</evidence>
<dbReference type="CDD" id="cd00130">
    <property type="entry name" value="PAS"/>
    <property type="match status" value="1"/>
</dbReference>
<dbReference type="GO" id="GO:0005524">
    <property type="term" value="F:ATP binding"/>
    <property type="evidence" value="ECO:0007669"/>
    <property type="project" value="UniProtKB-KW"/>
</dbReference>
<dbReference type="InterPro" id="IPR003594">
    <property type="entry name" value="HATPase_dom"/>
</dbReference>
<dbReference type="InterPro" id="IPR015943">
    <property type="entry name" value="WD40/YVTN_repeat-like_dom_sf"/>
</dbReference>
<protein>
    <recommendedName>
        <fullName evidence="2">histidine kinase</fullName>
        <ecNumber evidence="2">2.7.13.3</ecNumber>
    </recommendedName>
</protein>
<dbReference type="Pfam" id="PF08448">
    <property type="entry name" value="PAS_4"/>
    <property type="match status" value="1"/>
</dbReference>
<keyword evidence="11" id="KW-0732">Signal</keyword>
<name>A0A5B9MKF0_9BACT</name>
<dbReference type="Gene3D" id="3.30.565.10">
    <property type="entry name" value="Histidine kinase-like ATPase, C-terminal domain"/>
    <property type="match status" value="1"/>
</dbReference>
<dbReference type="PANTHER" id="PTHR43065">
    <property type="entry name" value="SENSOR HISTIDINE KINASE"/>
    <property type="match status" value="1"/>
</dbReference>
<feature type="region of interest" description="Disordered" evidence="10">
    <location>
        <begin position="1321"/>
        <end position="1342"/>
    </location>
</feature>
<reference evidence="15 16" key="1">
    <citation type="submission" date="2019-02" db="EMBL/GenBank/DDBJ databases">
        <title>Planctomycetal bacteria perform biofilm scaping via a novel small molecule.</title>
        <authorList>
            <person name="Jeske O."/>
            <person name="Boedeker C."/>
            <person name="Wiegand S."/>
            <person name="Breitling P."/>
            <person name="Kallscheuer N."/>
            <person name="Jogler M."/>
            <person name="Rohde M."/>
            <person name="Petersen J."/>
            <person name="Medema M.H."/>
            <person name="Surup F."/>
            <person name="Jogler C."/>
        </authorList>
    </citation>
    <scope>NUCLEOTIDE SEQUENCE [LARGE SCALE GENOMIC DNA]</scope>
    <source>
        <strain evidence="15 16">Mal15</strain>
    </source>
</reference>
<comment type="catalytic activity">
    <reaction evidence="1">
        <text>ATP + protein L-histidine = ADP + protein N-phospho-L-histidine.</text>
        <dbReference type="EC" id="2.7.13.3"/>
    </reaction>
</comment>
<dbReference type="SUPFAM" id="SSF47384">
    <property type="entry name" value="Homodimeric domain of signal transducing histidine kinase"/>
    <property type="match status" value="1"/>
</dbReference>
<dbReference type="InterPro" id="IPR013783">
    <property type="entry name" value="Ig-like_fold"/>
</dbReference>
<dbReference type="PROSITE" id="PS50113">
    <property type="entry name" value="PAC"/>
    <property type="match status" value="1"/>
</dbReference>
<dbReference type="Pfam" id="PF17820">
    <property type="entry name" value="PDZ_6"/>
    <property type="match status" value="1"/>
</dbReference>
<evidence type="ECO:0000256" key="9">
    <source>
        <dbReference type="SAM" id="Coils"/>
    </source>
</evidence>
<dbReference type="SUPFAM" id="SSF55785">
    <property type="entry name" value="PYP-like sensor domain (PAS domain)"/>
    <property type="match status" value="1"/>
</dbReference>
<sequence precursor="true">MGRISVYLVYLLAALHAVSNCVALQAEPYRPRYVDPWSESWRIRAFPQLKGRELKCIAEDSGGAIWFGVAAGAVRFDGLHWDEFSASTDLPGPAIAFAQAGTQFYAATRSSVHVLNGGGFRKVFPTSDRRAWVIEDLAAGPDGTLWASTDLGAVELHGNGPASADVLWQRIRLFTTPEIGRHLQDQKLDDSIEIETVAASEAVHWRAGLGVCVYGQAVDENAIVAVAENGPADNAGIRVGDRIVGIDGEPRRSVYQRELEDSPGTRIRLKVLPYDSDEVTELELECESIEGRYQRFRPLRIVVDPHGTVWFATRLGRIYSLHRDQTGAATWTNHTRQHNLPVVAMPSIAATTEGVAAVGRNTATESLIRYDGTRWTVVDLPRALGSSIESADDGSLLVGTNGAVLSVETGGRVVDHNLRDYGIFGNDTIVKRMSDGAVWIAGKGSIALRMEPQGKRWTSYQGLVFQDSGDNDTEWFLTDRLAVVRRQGERWQQYDASDGLMTQPLRVIATKSGDVWAAGSHDGVASTARMVGGRWERHLHPELSWAVDRRAVFEDREQRLWFGAAVNQQVQEGERGGVLRFDGTNWKHFPPTNRLDFVYGIAQTRDGSVWFAGPSLVEIRPDDRFGSPSNVPLLARGFSDALCNDSFGNLWIGTRSKGVVKLNARTRGDSEYEAIAYDESSGISNNRIKSLLTLPGANVMIGTPAGFDRFDGQTWGKASLPPELAYETDYGGLHQGQGEQYWFNASGLSYMTRDLSQGIPLSDLGSLRERFTTYHYRPDRRPPETILDRSASENKFGEIVSLSWSGTDYLDTTPRDQLTYSWRLDDRPWSAFSPNAQVSFRDLPVGTHHVRVRARDADFNIDATPAVITFEVLPALWQQSWFQGLWVVMAILFGLAIIQTGRVFRREASLRTSNRKLLLAEQDLQRVNQNLESRVAQRTRELREANQQLHASEVQYRSIVEDQSEYIVRFDADRQVTFVNSAYLRANRVLGQTAIATLPADAVDRLRRVIAGVKPGMQHGNSTVSYQGHDGQLRWEQWHCRVLSDQVGNRLGYQVVGNDITDLRLAQNRLSEKELELAHLARVSALGEMVAGISHEINQPLATIANFSSASLLLLEREQEDGDSGQDRGQNSDQDNENVRQWIARIKEQTQRINKIVNSLRRFGRPGSNLAAFDLESAVFESLALCEYQTRSVVEDLRVEIPEDLPRAYADRVQIEQVLVNLIRNAVDAMDDPAVVNRTLKITAVADQNSLKVSVIDSGPGIPKERAEEIFQTFVTTKTHGMGMGLAISRSIIESHRGKLYTIDSPDGAWFEFTLPTANDHPAAPSSSQGLSEVPKSDSLSV</sequence>
<keyword evidence="4 15" id="KW-0808">Transferase</keyword>
<dbReference type="SUPFAM" id="SSF55874">
    <property type="entry name" value="ATPase domain of HSP90 chaperone/DNA topoisomerase II/histidine kinase"/>
    <property type="match status" value="1"/>
</dbReference>
<dbReference type="Gene3D" id="3.30.450.20">
    <property type="entry name" value="PAS domain"/>
    <property type="match status" value="1"/>
</dbReference>
<dbReference type="Gene3D" id="2.60.40.10">
    <property type="entry name" value="Immunoglobulins"/>
    <property type="match status" value="1"/>
</dbReference>
<dbReference type="InterPro" id="IPR004358">
    <property type="entry name" value="Sig_transdc_His_kin-like_C"/>
</dbReference>
<evidence type="ECO:0000256" key="3">
    <source>
        <dbReference type="ARBA" id="ARBA00022553"/>
    </source>
</evidence>
<feature type="domain" description="PDZ" evidence="12">
    <location>
        <begin position="191"/>
        <end position="258"/>
    </location>
</feature>
<evidence type="ECO:0000256" key="7">
    <source>
        <dbReference type="ARBA" id="ARBA00022840"/>
    </source>
</evidence>
<dbReference type="SMART" id="SM00387">
    <property type="entry name" value="HATPase_c"/>
    <property type="match status" value="1"/>
</dbReference>
<evidence type="ECO:0000259" key="14">
    <source>
        <dbReference type="PROSITE" id="PS50113"/>
    </source>
</evidence>
<dbReference type="SMART" id="SM00086">
    <property type="entry name" value="PAC"/>
    <property type="match status" value="1"/>
</dbReference>
<evidence type="ECO:0000256" key="10">
    <source>
        <dbReference type="SAM" id="MobiDB-lite"/>
    </source>
</evidence>
<feature type="region of interest" description="Disordered" evidence="10">
    <location>
        <begin position="1119"/>
        <end position="1138"/>
    </location>
</feature>
<evidence type="ECO:0000259" key="12">
    <source>
        <dbReference type="PROSITE" id="PS50106"/>
    </source>
</evidence>
<dbReference type="InterPro" id="IPR003661">
    <property type="entry name" value="HisK_dim/P_dom"/>
</dbReference>
<keyword evidence="5" id="KW-0547">Nucleotide-binding</keyword>
<dbReference type="InterPro" id="IPR041489">
    <property type="entry name" value="PDZ_6"/>
</dbReference>
<dbReference type="InterPro" id="IPR036034">
    <property type="entry name" value="PDZ_sf"/>
</dbReference>
<feature type="chain" id="PRO_5022730195" description="histidine kinase" evidence="11">
    <location>
        <begin position="27"/>
        <end position="1342"/>
    </location>
</feature>
<dbReference type="PROSITE" id="PS50109">
    <property type="entry name" value="HIS_KIN"/>
    <property type="match status" value="1"/>
</dbReference>
<dbReference type="InterPro" id="IPR000700">
    <property type="entry name" value="PAS-assoc_C"/>
</dbReference>
<feature type="domain" description="Histidine kinase" evidence="13">
    <location>
        <begin position="1092"/>
        <end position="1319"/>
    </location>
</feature>
<dbReference type="Pfam" id="PF00512">
    <property type="entry name" value="HisKA"/>
    <property type="match status" value="1"/>
</dbReference>
<feature type="signal peptide" evidence="11">
    <location>
        <begin position="1"/>
        <end position="26"/>
    </location>
</feature>
<evidence type="ECO:0000256" key="1">
    <source>
        <dbReference type="ARBA" id="ARBA00000085"/>
    </source>
</evidence>
<feature type="coiled-coil region" evidence="9">
    <location>
        <begin position="910"/>
        <end position="955"/>
    </location>
</feature>
<dbReference type="InterPro" id="IPR001478">
    <property type="entry name" value="PDZ"/>
</dbReference>
<evidence type="ECO:0000256" key="4">
    <source>
        <dbReference type="ARBA" id="ARBA00022679"/>
    </source>
</evidence>
<dbReference type="SUPFAM" id="SSF63829">
    <property type="entry name" value="Calcium-dependent phosphotriesterase"/>
    <property type="match status" value="2"/>
</dbReference>
<dbReference type="Proteomes" id="UP000321353">
    <property type="component" value="Chromosome"/>
</dbReference>
<evidence type="ECO:0000256" key="6">
    <source>
        <dbReference type="ARBA" id="ARBA00022777"/>
    </source>
</evidence>
<keyword evidence="3" id="KW-0597">Phosphoprotein</keyword>
<evidence type="ECO:0000259" key="13">
    <source>
        <dbReference type="PROSITE" id="PS50109"/>
    </source>
</evidence>
<dbReference type="InterPro" id="IPR005467">
    <property type="entry name" value="His_kinase_dom"/>
</dbReference>
<dbReference type="Pfam" id="PF02518">
    <property type="entry name" value="HATPase_c"/>
    <property type="match status" value="1"/>
</dbReference>
<dbReference type="CDD" id="cd00082">
    <property type="entry name" value="HisKA"/>
    <property type="match status" value="1"/>
</dbReference>
<feature type="domain" description="PAC" evidence="14">
    <location>
        <begin position="1020"/>
        <end position="1072"/>
    </location>
</feature>
<dbReference type="PRINTS" id="PR00344">
    <property type="entry name" value="BCTRLSENSOR"/>
</dbReference>
<dbReference type="InterPro" id="IPR000014">
    <property type="entry name" value="PAS"/>
</dbReference>
<dbReference type="InterPro" id="IPR036890">
    <property type="entry name" value="HATPase_C_sf"/>
</dbReference>
<dbReference type="KEGG" id="smam:Mal15_34920"/>
<dbReference type="Gene3D" id="2.130.10.10">
    <property type="entry name" value="YVTN repeat-like/Quinoprotein amine dehydrogenase"/>
    <property type="match status" value="3"/>
</dbReference>
<dbReference type="NCBIfam" id="TIGR00229">
    <property type="entry name" value="sensory_box"/>
    <property type="match status" value="1"/>
</dbReference>
<proteinExistence type="predicted"/>
<dbReference type="Gene3D" id="2.30.42.10">
    <property type="match status" value="1"/>
</dbReference>
<keyword evidence="8" id="KW-0902">Two-component regulatory system</keyword>
<keyword evidence="6" id="KW-0418">Kinase</keyword>
<dbReference type="EC" id="2.7.13.3" evidence="2"/>
<evidence type="ECO:0000256" key="2">
    <source>
        <dbReference type="ARBA" id="ARBA00012438"/>
    </source>
</evidence>
<dbReference type="GO" id="GO:0000155">
    <property type="term" value="F:phosphorelay sensor kinase activity"/>
    <property type="evidence" value="ECO:0007669"/>
    <property type="project" value="InterPro"/>
</dbReference>
<dbReference type="InterPro" id="IPR001610">
    <property type="entry name" value="PAC"/>
</dbReference>
<evidence type="ECO:0000256" key="11">
    <source>
        <dbReference type="SAM" id="SignalP"/>
    </source>
</evidence>
<accession>A0A5B9MKF0</accession>
<dbReference type="InterPro" id="IPR013656">
    <property type="entry name" value="PAS_4"/>
</dbReference>
<dbReference type="EMBL" id="CP036264">
    <property type="protein sequence ID" value="QEF99427.1"/>
    <property type="molecule type" value="Genomic_DNA"/>
</dbReference>
<dbReference type="PROSITE" id="PS50106">
    <property type="entry name" value="PDZ"/>
    <property type="match status" value="1"/>
</dbReference>
<dbReference type="InterPro" id="IPR035965">
    <property type="entry name" value="PAS-like_dom_sf"/>
</dbReference>
<evidence type="ECO:0000313" key="15">
    <source>
        <dbReference type="EMBL" id="QEF99427.1"/>
    </source>
</evidence>
<gene>
    <name evidence="15" type="primary">fixL_6</name>
    <name evidence="15" type="ORF">Mal15_34920</name>
</gene>